<dbReference type="EMBL" id="CAFAAW010000096">
    <property type="protein sequence ID" value="CAB4813693.1"/>
    <property type="molecule type" value="Genomic_DNA"/>
</dbReference>
<proteinExistence type="predicted"/>
<protein>
    <submittedName>
        <fullName evidence="1">Unannotated protein</fullName>
    </submittedName>
</protein>
<dbReference type="PROSITE" id="PS51257">
    <property type="entry name" value="PROKAR_LIPOPROTEIN"/>
    <property type="match status" value="1"/>
</dbReference>
<gene>
    <name evidence="2" type="ORF">UFOPK3120_00761</name>
    <name evidence="1" type="ORF">UFOPK4171_00212</name>
</gene>
<accession>A0A6J5Z131</accession>
<evidence type="ECO:0000313" key="2">
    <source>
        <dbReference type="EMBL" id="CAB4813693.1"/>
    </source>
</evidence>
<organism evidence="1">
    <name type="scientific">freshwater metagenome</name>
    <dbReference type="NCBI Taxonomy" id="449393"/>
    <lineage>
        <taxon>unclassified sequences</taxon>
        <taxon>metagenomes</taxon>
        <taxon>ecological metagenomes</taxon>
    </lineage>
</organism>
<dbReference type="EMBL" id="CAESAM010000010">
    <property type="protein sequence ID" value="CAB4333890.1"/>
    <property type="molecule type" value="Genomic_DNA"/>
</dbReference>
<sequence>MIKLNKKMAAAVMAGFLIVGLATPVNAASSGGSCTTKGAKTTISKNTYVCEKNPFFSTTKLTWVWDGCIELNTDYQAGIKEAQTVLRASETNRFQQIEPVGQTLKDLIKWNALITYAKGNVVYYESTYYSATKTSTNKAPTSTNIGSTKFWVVYQPTNANSKVGQMPTPTAVIATANKQIAALTSSAVKTSVAATKLKYTTLASDLTTKLAALEANKAPIQSVIDTLDPVLIELKSAVALVSITKDLVKDKCNPRY</sequence>
<name>A0A6J5Z131_9ZZZZ</name>
<dbReference type="AlphaFoldDB" id="A0A6J5Z131"/>
<evidence type="ECO:0000313" key="1">
    <source>
        <dbReference type="EMBL" id="CAB4333890.1"/>
    </source>
</evidence>
<reference evidence="1" key="1">
    <citation type="submission" date="2020-05" db="EMBL/GenBank/DDBJ databases">
        <authorList>
            <person name="Chiriac C."/>
            <person name="Salcher M."/>
            <person name="Ghai R."/>
            <person name="Kavagutti S V."/>
        </authorList>
    </citation>
    <scope>NUCLEOTIDE SEQUENCE</scope>
</reference>